<evidence type="ECO:0000256" key="3">
    <source>
        <dbReference type="ARBA" id="ARBA00022723"/>
    </source>
</evidence>
<dbReference type="AlphaFoldDB" id="A0A4Y1QLZ8"/>
<evidence type="ECO:0000256" key="5">
    <source>
        <dbReference type="ARBA" id="ARBA00023052"/>
    </source>
</evidence>
<dbReference type="GO" id="GO:0046872">
    <property type="term" value="F:metal ion binding"/>
    <property type="evidence" value="ECO:0007669"/>
    <property type="project" value="UniProtKB-KW"/>
</dbReference>
<dbReference type="PANTHER" id="PTHR43452">
    <property type="entry name" value="PYRUVATE DECARBOXYLASE"/>
    <property type="match status" value="1"/>
</dbReference>
<keyword evidence="4" id="KW-0460">Magnesium</keyword>
<evidence type="ECO:0000313" key="6">
    <source>
        <dbReference type="EMBL" id="BBG92807.1"/>
    </source>
</evidence>
<keyword evidence="3" id="KW-0479">Metal-binding</keyword>
<organism evidence="6">
    <name type="scientific">Prunus dulcis</name>
    <name type="common">Almond</name>
    <name type="synonym">Amygdalus dulcis</name>
    <dbReference type="NCBI Taxonomy" id="3755"/>
    <lineage>
        <taxon>Eukaryota</taxon>
        <taxon>Viridiplantae</taxon>
        <taxon>Streptophyta</taxon>
        <taxon>Embryophyta</taxon>
        <taxon>Tracheophyta</taxon>
        <taxon>Spermatophyta</taxon>
        <taxon>Magnoliopsida</taxon>
        <taxon>eudicotyledons</taxon>
        <taxon>Gunneridae</taxon>
        <taxon>Pentapetalae</taxon>
        <taxon>rosids</taxon>
        <taxon>fabids</taxon>
        <taxon>Rosales</taxon>
        <taxon>Rosaceae</taxon>
        <taxon>Amygdaloideae</taxon>
        <taxon>Amygdaleae</taxon>
        <taxon>Prunus</taxon>
    </lineage>
</organism>
<name>A0A4Y1QLZ8_PRUDU</name>
<evidence type="ECO:0000256" key="4">
    <source>
        <dbReference type="ARBA" id="ARBA00022842"/>
    </source>
</evidence>
<sequence>MQKAVIIQSQSVVIANGPRFGDIQMRDFLKALARRLEYNSTAFKNYSRMHVSEGLPSQCDPRRI</sequence>
<dbReference type="EMBL" id="AP019297">
    <property type="protein sequence ID" value="BBG92807.1"/>
    <property type="molecule type" value="Genomic_DNA"/>
</dbReference>
<comment type="cofactor">
    <cofactor evidence="1">
        <name>thiamine diphosphate</name>
        <dbReference type="ChEBI" id="CHEBI:58937"/>
    </cofactor>
</comment>
<gene>
    <name evidence="6" type="ORF">Prudu_000644</name>
</gene>
<keyword evidence="5" id="KW-0786">Thiamine pyrophosphate</keyword>
<reference evidence="6" key="1">
    <citation type="journal article" date="2019" name="Science">
        <title>Mutation of a bHLH transcription factor allowed almond domestication.</title>
        <authorList>
            <person name="Sanchez-Perez R."/>
            <person name="Pavan S."/>
            <person name="Mazzeo R."/>
            <person name="Moldovan C."/>
            <person name="Aiese Cigliano R."/>
            <person name="Del Cueto J."/>
            <person name="Ricciardi F."/>
            <person name="Lotti C."/>
            <person name="Ricciardi L."/>
            <person name="Dicenta F."/>
            <person name="Lopez-Marques R.L."/>
            <person name="Lindberg Moller B."/>
        </authorList>
    </citation>
    <scope>NUCLEOTIDE SEQUENCE</scope>
</reference>
<dbReference type="GO" id="GO:0000949">
    <property type="term" value="P:aromatic amino acid family catabolic process to alcohol via Ehrlich pathway"/>
    <property type="evidence" value="ECO:0007669"/>
    <property type="project" value="TreeGrafter"/>
</dbReference>
<dbReference type="InterPro" id="IPR012110">
    <property type="entry name" value="PDC/IPDC-like"/>
</dbReference>
<dbReference type="GO" id="GO:0004737">
    <property type="term" value="F:pyruvate decarboxylase activity"/>
    <property type="evidence" value="ECO:0007669"/>
    <property type="project" value="TreeGrafter"/>
</dbReference>
<dbReference type="GO" id="GO:0005829">
    <property type="term" value="C:cytosol"/>
    <property type="evidence" value="ECO:0007669"/>
    <property type="project" value="TreeGrafter"/>
</dbReference>
<dbReference type="PANTHER" id="PTHR43452:SF25">
    <property type="entry name" value="PYRUVATE DECARBOXYLASE"/>
    <property type="match status" value="1"/>
</dbReference>
<evidence type="ECO:0000256" key="1">
    <source>
        <dbReference type="ARBA" id="ARBA00001964"/>
    </source>
</evidence>
<proteinExistence type="inferred from homology"/>
<protein>
    <submittedName>
        <fullName evidence="6">Uncharacterized protein</fullName>
    </submittedName>
</protein>
<accession>A0A4Y1QLZ8</accession>
<evidence type="ECO:0000256" key="2">
    <source>
        <dbReference type="ARBA" id="ARBA00007812"/>
    </source>
</evidence>
<comment type="similarity">
    <text evidence="2">Belongs to the TPP enzyme family.</text>
</comment>